<evidence type="ECO:0000313" key="3">
    <source>
        <dbReference type="EMBL" id="GII24512.1"/>
    </source>
</evidence>
<keyword evidence="2" id="KW-1133">Transmembrane helix</keyword>
<feature type="compositionally biased region" description="Low complexity" evidence="1">
    <location>
        <begin position="50"/>
        <end position="64"/>
    </location>
</feature>
<keyword evidence="4" id="KW-1185">Reference proteome</keyword>
<organism evidence="3 4">
    <name type="scientific">Planosporangium mesophilum</name>
    <dbReference type="NCBI Taxonomy" id="689768"/>
    <lineage>
        <taxon>Bacteria</taxon>
        <taxon>Bacillati</taxon>
        <taxon>Actinomycetota</taxon>
        <taxon>Actinomycetes</taxon>
        <taxon>Micromonosporales</taxon>
        <taxon>Micromonosporaceae</taxon>
        <taxon>Planosporangium</taxon>
    </lineage>
</organism>
<dbReference type="EMBL" id="BOON01000038">
    <property type="protein sequence ID" value="GII24512.1"/>
    <property type="molecule type" value="Genomic_DNA"/>
</dbReference>
<gene>
    <name evidence="3" type="ORF">Pme01_41090</name>
</gene>
<accession>A0A8J3TET6</accession>
<proteinExistence type="predicted"/>
<dbReference type="Proteomes" id="UP000599074">
    <property type="component" value="Unassembled WGS sequence"/>
</dbReference>
<feature type="region of interest" description="Disordered" evidence="1">
    <location>
        <begin position="50"/>
        <end position="72"/>
    </location>
</feature>
<dbReference type="AlphaFoldDB" id="A0A8J3TET6"/>
<evidence type="ECO:0000256" key="1">
    <source>
        <dbReference type="SAM" id="MobiDB-lite"/>
    </source>
</evidence>
<protein>
    <submittedName>
        <fullName evidence="3">Uncharacterized protein</fullName>
    </submittedName>
</protein>
<comment type="caution">
    <text evidence="3">The sequence shown here is derived from an EMBL/GenBank/DDBJ whole genome shotgun (WGS) entry which is preliminary data.</text>
</comment>
<dbReference type="RefSeq" id="WP_168116492.1">
    <property type="nucleotide sequence ID" value="NZ_BOON01000038.1"/>
</dbReference>
<name>A0A8J3TET6_9ACTN</name>
<evidence type="ECO:0000256" key="2">
    <source>
        <dbReference type="SAM" id="Phobius"/>
    </source>
</evidence>
<keyword evidence="2" id="KW-0812">Transmembrane</keyword>
<sequence>MATLVGAFLVALLVVGTAALSGHPLPLIAAALVVGCVIIAVMWRLRALSTAGTASSAGTASTAGSAGGTERS</sequence>
<evidence type="ECO:0000313" key="4">
    <source>
        <dbReference type="Proteomes" id="UP000599074"/>
    </source>
</evidence>
<feature type="transmembrane region" description="Helical" evidence="2">
    <location>
        <begin position="27"/>
        <end position="45"/>
    </location>
</feature>
<reference evidence="3" key="1">
    <citation type="submission" date="2021-01" db="EMBL/GenBank/DDBJ databases">
        <title>Whole genome shotgun sequence of Planosporangium mesophilum NBRC 109066.</title>
        <authorList>
            <person name="Komaki H."/>
            <person name="Tamura T."/>
        </authorList>
    </citation>
    <scope>NUCLEOTIDE SEQUENCE</scope>
    <source>
        <strain evidence="3">NBRC 109066</strain>
    </source>
</reference>
<keyword evidence="2" id="KW-0472">Membrane</keyword>